<dbReference type="EMBL" id="LAZR01041264">
    <property type="protein sequence ID" value="KKL12421.1"/>
    <property type="molecule type" value="Genomic_DNA"/>
</dbReference>
<comment type="caution">
    <text evidence="3">The sequence shown here is derived from an EMBL/GenBank/DDBJ whole genome shotgun (WGS) entry which is preliminary data.</text>
</comment>
<feature type="non-terminal residue" evidence="3">
    <location>
        <position position="1"/>
    </location>
</feature>
<evidence type="ECO:0000259" key="2">
    <source>
        <dbReference type="Pfam" id="PF13751"/>
    </source>
</evidence>
<gene>
    <name evidence="3" type="ORF">LCGC14_2535920</name>
</gene>
<dbReference type="AlphaFoldDB" id="A0A0F9D3P8"/>
<feature type="domain" description="Transposase DDE" evidence="2">
    <location>
        <begin position="140"/>
        <end position="254"/>
    </location>
</feature>
<organism evidence="3">
    <name type="scientific">marine sediment metagenome</name>
    <dbReference type="NCBI Taxonomy" id="412755"/>
    <lineage>
        <taxon>unclassified sequences</taxon>
        <taxon>metagenomes</taxon>
        <taxon>ecological metagenomes</taxon>
    </lineage>
</organism>
<dbReference type="InterPro" id="IPR025668">
    <property type="entry name" value="Tnp_DDE_dom"/>
</dbReference>
<feature type="region of interest" description="Disordered" evidence="1">
    <location>
        <begin position="18"/>
        <end position="37"/>
    </location>
</feature>
<evidence type="ECO:0000256" key="1">
    <source>
        <dbReference type="SAM" id="MobiDB-lite"/>
    </source>
</evidence>
<dbReference type="PANTHER" id="PTHR33408">
    <property type="entry name" value="TRANSPOSASE"/>
    <property type="match status" value="1"/>
</dbReference>
<accession>A0A0F9D3P8</accession>
<dbReference type="Pfam" id="PF13751">
    <property type="entry name" value="DDE_Tnp_1_6"/>
    <property type="match status" value="1"/>
</dbReference>
<sequence>KMDELKHYEACLDAHPDKQVSLTDPDSRSMKKAGGGSTVGYNVQTAVDSKHHLIVAHEVTNATTDRSQLSSMAGKARTALDAKTLTVIADPGYYKGEEIVDCYAAGIKALVPKVDTSGSKAKGRYSKADFRYDAERNEYVCPAGQRLTYRFDSIEHGKTLWVYTRYGCSSCPLQAKCTSSNAKRIKRWEKEHVLEAAAAELKQQPETMRQRKRLVEHPYGTIKHWMGSTHFLMKRLPNVQAEMSLHVLAYNLRRAINILGTKKIIEQLQAA</sequence>
<evidence type="ECO:0000313" key="3">
    <source>
        <dbReference type="EMBL" id="KKL12421.1"/>
    </source>
</evidence>
<name>A0A0F9D3P8_9ZZZZ</name>
<protein>
    <recommendedName>
        <fullName evidence="2">Transposase DDE domain-containing protein</fullName>
    </recommendedName>
</protein>
<reference evidence="3" key="1">
    <citation type="journal article" date="2015" name="Nature">
        <title>Complex archaea that bridge the gap between prokaryotes and eukaryotes.</title>
        <authorList>
            <person name="Spang A."/>
            <person name="Saw J.H."/>
            <person name="Jorgensen S.L."/>
            <person name="Zaremba-Niedzwiedzka K."/>
            <person name="Martijn J."/>
            <person name="Lind A.E."/>
            <person name="van Eijk R."/>
            <person name="Schleper C."/>
            <person name="Guy L."/>
            <person name="Ettema T.J."/>
        </authorList>
    </citation>
    <scope>NUCLEOTIDE SEQUENCE</scope>
</reference>
<dbReference type="PANTHER" id="PTHR33408:SF2">
    <property type="entry name" value="TRANSPOSASE DDE DOMAIN-CONTAINING PROTEIN"/>
    <property type="match status" value="1"/>
</dbReference>
<proteinExistence type="predicted"/>